<dbReference type="PANTHER" id="PTHR31630">
    <property type="entry name" value="PHYTANOYL-COA DIOXYGENASE-RELATED-RELATED"/>
    <property type="match status" value="1"/>
</dbReference>
<dbReference type="Gene3D" id="2.60.120.620">
    <property type="entry name" value="q2cbj1_9rhob like domain"/>
    <property type="match status" value="1"/>
</dbReference>
<organism evidence="1 2">
    <name type="scientific">Dreissena polymorpha</name>
    <name type="common">Zebra mussel</name>
    <name type="synonym">Mytilus polymorpha</name>
    <dbReference type="NCBI Taxonomy" id="45954"/>
    <lineage>
        <taxon>Eukaryota</taxon>
        <taxon>Metazoa</taxon>
        <taxon>Spiralia</taxon>
        <taxon>Lophotrochozoa</taxon>
        <taxon>Mollusca</taxon>
        <taxon>Bivalvia</taxon>
        <taxon>Autobranchia</taxon>
        <taxon>Heteroconchia</taxon>
        <taxon>Euheterodonta</taxon>
        <taxon>Imparidentia</taxon>
        <taxon>Neoheterodontei</taxon>
        <taxon>Myida</taxon>
        <taxon>Dreissenoidea</taxon>
        <taxon>Dreissenidae</taxon>
        <taxon>Dreissena</taxon>
    </lineage>
</organism>
<evidence type="ECO:0000313" key="1">
    <source>
        <dbReference type="EMBL" id="KAH3695406.1"/>
    </source>
</evidence>
<comment type="caution">
    <text evidence="1">The sequence shown here is derived from an EMBL/GenBank/DDBJ whole genome shotgun (WGS) entry which is preliminary data.</text>
</comment>
<evidence type="ECO:0000313" key="2">
    <source>
        <dbReference type="Proteomes" id="UP000828390"/>
    </source>
</evidence>
<keyword evidence="2" id="KW-1185">Reference proteome</keyword>
<dbReference type="Proteomes" id="UP000828390">
    <property type="component" value="Unassembled WGS sequence"/>
</dbReference>
<proteinExistence type="predicted"/>
<dbReference type="OrthoDB" id="445007at2759"/>
<gene>
    <name evidence="1" type="ORF">DPMN_082865</name>
</gene>
<sequence length="337" mass="38685">MLSDKQFKELEDKGYTVVENVISKADCDQAVKEYKQWLTHFGNNFPKCFNSIIKDHNVGHMETTWRLRLKTKPVFAQLWHTEKLLSSFDAIAIGRPPEDGVEEFQKPDGYWLHVDVTPSRIGLHAYQGALYLEEQTKNDWTFLVMEGSHKHILTRFDEYPEKAERARKLGFYYSLAPDDVDYFKSIGCRLTRIPVGKGGMALWDSRLVHANARPLPKRKHAGRWRYVAFISMTPAIWANEVDIAVHQEAYKKPTLTTHWSSQGVRVLQTSKTPGIPFPDTVPDIARTEEALQLSGMVPYDFEDGKPNGDSFTPSWRKLEAPLAPELDLERHYANGHI</sequence>
<dbReference type="AlphaFoldDB" id="A0A9D4BAJ3"/>
<reference evidence="1" key="1">
    <citation type="journal article" date="2019" name="bioRxiv">
        <title>The Genome of the Zebra Mussel, Dreissena polymorpha: A Resource for Invasive Species Research.</title>
        <authorList>
            <person name="McCartney M.A."/>
            <person name="Auch B."/>
            <person name="Kono T."/>
            <person name="Mallez S."/>
            <person name="Zhang Y."/>
            <person name="Obille A."/>
            <person name="Becker A."/>
            <person name="Abrahante J.E."/>
            <person name="Garbe J."/>
            <person name="Badalamenti J.P."/>
            <person name="Herman A."/>
            <person name="Mangelson H."/>
            <person name="Liachko I."/>
            <person name="Sullivan S."/>
            <person name="Sone E.D."/>
            <person name="Koren S."/>
            <person name="Silverstein K.A.T."/>
            <person name="Beckman K.B."/>
            <person name="Gohl D.M."/>
        </authorList>
    </citation>
    <scope>NUCLEOTIDE SEQUENCE</scope>
    <source>
        <strain evidence="1">Duluth1</strain>
        <tissue evidence="1">Whole animal</tissue>
    </source>
</reference>
<name>A0A9D4BAJ3_DREPO</name>
<dbReference type="PANTHER" id="PTHR31630:SF6">
    <property type="entry name" value="PHYTANOYL-COA DIOXYGENASE-RELATED"/>
    <property type="match status" value="1"/>
</dbReference>
<evidence type="ECO:0008006" key="3">
    <source>
        <dbReference type="Google" id="ProtNLM"/>
    </source>
</evidence>
<protein>
    <recommendedName>
        <fullName evidence="3">Phytanoyl-CoA dioxygenase</fullName>
    </recommendedName>
</protein>
<dbReference type="SUPFAM" id="SSF51197">
    <property type="entry name" value="Clavaminate synthase-like"/>
    <property type="match status" value="1"/>
</dbReference>
<dbReference type="EMBL" id="JAIWYP010000016">
    <property type="protein sequence ID" value="KAH3695406.1"/>
    <property type="molecule type" value="Genomic_DNA"/>
</dbReference>
<reference evidence="1" key="2">
    <citation type="submission" date="2020-11" db="EMBL/GenBank/DDBJ databases">
        <authorList>
            <person name="McCartney M.A."/>
            <person name="Auch B."/>
            <person name="Kono T."/>
            <person name="Mallez S."/>
            <person name="Becker A."/>
            <person name="Gohl D.M."/>
            <person name="Silverstein K.A.T."/>
            <person name="Koren S."/>
            <person name="Bechman K.B."/>
            <person name="Herman A."/>
            <person name="Abrahante J.E."/>
            <person name="Garbe J."/>
        </authorList>
    </citation>
    <scope>NUCLEOTIDE SEQUENCE</scope>
    <source>
        <strain evidence="1">Duluth1</strain>
        <tissue evidence="1">Whole animal</tissue>
    </source>
</reference>
<accession>A0A9D4BAJ3</accession>